<evidence type="ECO:0000256" key="1">
    <source>
        <dbReference type="ARBA" id="ARBA00006821"/>
    </source>
</evidence>
<name>A0ABV7L473_9PROT</name>
<evidence type="ECO:0000256" key="2">
    <source>
        <dbReference type="ARBA" id="ARBA00023277"/>
    </source>
</evidence>
<dbReference type="PANTHER" id="PTHR36306:SF1">
    <property type="entry name" value="ALPHA-AMYLASE-RELATED"/>
    <property type="match status" value="1"/>
</dbReference>
<dbReference type="EMBL" id="JBHRTR010000031">
    <property type="protein sequence ID" value="MFC3229418.1"/>
    <property type="molecule type" value="Genomic_DNA"/>
</dbReference>
<dbReference type="CDD" id="cd10794">
    <property type="entry name" value="GH57N_PfGalA_like"/>
    <property type="match status" value="1"/>
</dbReference>
<dbReference type="InterPro" id="IPR004300">
    <property type="entry name" value="Glyco_hydro_57_N"/>
</dbReference>
<evidence type="ECO:0000313" key="6">
    <source>
        <dbReference type="Proteomes" id="UP001595528"/>
    </source>
</evidence>
<proteinExistence type="inferred from homology"/>
<keyword evidence="6" id="KW-1185">Reference proteome</keyword>
<dbReference type="InterPro" id="IPR052046">
    <property type="entry name" value="GH57_Enzymes"/>
</dbReference>
<dbReference type="RefSeq" id="WP_379903589.1">
    <property type="nucleotide sequence ID" value="NZ_JBHRTR010000031.1"/>
</dbReference>
<reference evidence="6" key="1">
    <citation type="journal article" date="2019" name="Int. J. Syst. Evol. Microbiol.">
        <title>The Global Catalogue of Microorganisms (GCM) 10K type strain sequencing project: providing services to taxonomists for standard genome sequencing and annotation.</title>
        <authorList>
            <consortium name="The Broad Institute Genomics Platform"/>
            <consortium name="The Broad Institute Genome Sequencing Center for Infectious Disease"/>
            <person name="Wu L."/>
            <person name="Ma J."/>
        </authorList>
    </citation>
    <scope>NUCLEOTIDE SEQUENCE [LARGE SCALE GENOMIC DNA]</scope>
    <source>
        <strain evidence="6">KCTC 42964</strain>
    </source>
</reference>
<keyword evidence="2" id="KW-0119">Carbohydrate metabolism</keyword>
<dbReference type="Proteomes" id="UP001595528">
    <property type="component" value="Unassembled WGS sequence"/>
</dbReference>
<accession>A0ABV7L473</accession>
<dbReference type="PANTHER" id="PTHR36306">
    <property type="entry name" value="ALPHA-AMYLASE-RELATED-RELATED"/>
    <property type="match status" value="1"/>
</dbReference>
<dbReference type="Pfam" id="PF03065">
    <property type="entry name" value="Glyco_hydro_57"/>
    <property type="match status" value="1"/>
</dbReference>
<comment type="caution">
    <text evidence="5">The sequence shown here is derived from an EMBL/GenBank/DDBJ whole genome shotgun (WGS) entry which is preliminary data.</text>
</comment>
<gene>
    <name evidence="5" type="ORF">ACFOGJ_19380</name>
</gene>
<evidence type="ECO:0000256" key="3">
    <source>
        <dbReference type="SAM" id="MobiDB-lite"/>
    </source>
</evidence>
<protein>
    <recommendedName>
        <fullName evidence="4">Glycoside hydrolase family 57 N-terminal domain-containing protein</fullName>
    </recommendedName>
</protein>
<feature type="region of interest" description="Disordered" evidence="3">
    <location>
        <begin position="1"/>
        <end position="20"/>
    </location>
</feature>
<dbReference type="InterPro" id="IPR011330">
    <property type="entry name" value="Glyco_hydro/deAcase_b/a-brl"/>
</dbReference>
<evidence type="ECO:0000259" key="4">
    <source>
        <dbReference type="Pfam" id="PF03065"/>
    </source>
</evidence>
<feature type="domain" description="Glycoside hydrolase family 57 N-terminal" evidence="4">
    <location>
        <begin position="60"/>
        <end position="167"/>
    </location>
</feature>
<dbReference type="SUPFAM" id="SSF88713">
    <property type="entry name" value="Glycoside hydrolase/deacetylase"/>
    <property type="match status" value="1"/>
</dbReference>
<organism evidence="5 6">
    <name type="scientific">Marinibaculum pumilum</name>
    <dbReference type="NCBI Taxonomy" id="1766165"/>
    <lineage>
        <taxon>Bacteria</taxon>
        <taxon>Pseudomonadati</taxon>
        <taxon>Pseudomonadota</taxon>
        <taxon>Alphaproteobacteria</taxon>
        <taxon>Rhodospirillales</taxon>
        <taxon>Rhodospirillaceae</taxon>
        <taxon>Marinibaculum</taxon>
    </lineage>
</organism>
<comment type="similarity">
    <text evidence="1">Belongs to the glycosyl hydrolase 57 family.</text>
</comment>
<evidence type="ECO:0000313" key="5">
    <source>
        <dbReference type="EMBL" id="MFC3229418.1"/>
    </source>
</evidence>
<sequence>MSHSSDRPADQPPPETGADAAPGLRVYAIFHLNIAFSSIAEEARPALVARAYARLLDLAEAAPGPIGVEATGYTLEELARLAPDWIARLKGLVAAGRVTLIGSGYAQAIGPLMPAAANAWNLQLGRQAYADLLDAAPRLALVNEQTYGPGLPALYAEAGYEGLVMEWENCFRAHPDWPPARRYAPLRAAGSDGASLPVIWSHTIPFQKLQRMAHGEFEPQEFATFVAGHRPPPGGARRALCLYCNDAEVFDFRPGRFEAEPALAAESEWQRIADAFAAVAALDGVAFTDPTALLTEAAAGPALRLESASVPLPTKKQAKYTILRWAVSGRSSFTINTRCQRIADRLAADPAATAAQWKELCFLWSSDFRTHITADRWSAYKARLAGFEAALGLSPEAPPAPAPAVPSAPAESRLLTVETAGLGIALNRRRGLAVERCWLPEAPGNWLFGTLHLDHFDDILLGADWYSGNVVQQSPGAHQVTDLNPCAVTVDESDPDAVQVASVIGTALGPVEKRYRILRHEPELALDLVLHWPEVPRGLLRLGFVTLNPAAFDRRSLAYVCHNGGRVPDRHGLSQGEVEHGRPVSLLVSAGTALGVTEGRFEIGDDRHRLCISFDRGAAALVGQVTCRSVAETYFAQVAFSAAEVDDTSRAVQEGEPRLPLPFRIGFRIRLERGPAS</sequence>
<dbReference type="Gene3D" id="3.20.110.20">
    <property type="match status" value="1"/>
</dbReference>